<keyword evidence="3" id="KW-1185">Reference proteome</keyword>
<dbReference type="Pfam" id="PF22743">
    <property type="entry name" value="PspAA"/>
    <property type="match status" value="1"/>
</dbReference>
<dbReference type="RefSeq" id="WP_068123731.1">
    <property type="nucleotide sequence ID" value="NZ_CCXJ01000666.1"/>
</dbReference>
<proteinExistence type="predicted"/>
<protein>
    <recommendedName>
        <fullName evidence="1">PspA-associated domain-containing protein</fullName>
    </recommendedName>
</protein>
<sequence length="92" mass="9567">MIVRIMGEGQLEVPDAALEELNALDAAVEQAVETGDEAAFATALEQLLAGVRKAGSPVPEDFLHDSDLILPPGDATIDEVRAMLADDGLVPG</sequence>
<feature type="domain" description="PspA-associated" evidence="1">
    <location>
        <begin position="1"/>
        <end position="92"/>
    </location>
</feature>
<gene>
    <name evidence="2" type="ORF">J2S59_003409</name>
</gene>
<accession>A0ABT9NT47</accession>
<dbReference type="EMBL" id="JAUSQM010000001">
    <property type="protein sequence ID" value="MDP9823600.1"/>
    <property type="molecule type" value="Genomic_DNA"/>
</dbReference>
<comment type="caution">
    <text evidence="2">The sequence shown here is derived from an EMBL/GenBank/DDBJ whole genome shotgun (WGS) entry which is preliminary data.</text>
</comment>
<reference evidence="2 3" key="1">
    <citation type="submission" date="2023-07" db="EMBL/GenBank/DDBJ databases">
        <title>Sequencing the genomes of 1000 actinobacteria strains.</title>
        <authorList>
            <person name="Klenk H.-P."/>
        </authorList>
    </citation>
    <scope>NUCLEOTIDE SEQUENCE [LARGE SCALE GENOMIC DNA]</scope>
    <source>
        <strain evidence="2 3">GD13</strain>
    </source>
</reference>
<name>A0ABT9NT47_9ACTN</name>
<dbReference type="InterPro" id="IPR054437">
    <property type="entry name" value="PspA-assoc_dom"/>
</dbReference>
<evidence type="ECO:0000259" key="1">
    <source>
        <dbReference type="Pfam" id="PF22743"/>
    </source>
</evidence>
<dbReference type="Proteomes" id="UP001240447">
    <property type="component" value="Unassembled WGS sequence"/>
</dbReference>
<organism evidence="2 3">
    <name type="scientific">Nocardioides massiliensis</name>
    <dbReference type="NCBI Taxonomy" id="1325935"/>
    <lineage>
        <taxon>Bacteria</taxon>
        <taxon>Bacillati</taxon>
        <taxon>Actinomycetota</taxon>
        <taxon>Actinomycetes</taxon>
        <taxon>Propionibacteriales</taxon>
        <taxon>Nocardioidaceae</taxon>
        <taxon>Nocardioides</taxon>
    </lineage>
</organism>
<evidence type="ECO:0000313" key="3">
    <source>
        <dbReference type="Proteomes" id="UP001240447"/>
    </source>
</evidence>
<evidence type="ECO:0000313" key="2">
    <source>
        <dbReference type="EMBL" id="MDP9823600.1"/>
    </source>
</evidence>